<gene>
    <name evidence="1" type="ORF">KEC16_18325</name>
</gene>
<reference evidence="1 2" key="1">
    <citation type="submission" date="2021-04" db="EMBL/GenBank/DDBJ databases">
        <title>Magnetospirillum sulfuroxidans sp. nov., a facultative chemolithoautotrophic sulfur-oxidizing alphaproteobacterium isolated from freshwater sediment and proposals for Paramagetospirillum gen. nov., and Magnetospirillaceae fam. nov.</title>
        <authorList>
            <person name="Koziaeva V."/>
            <person name="Geelhoed J.S."/>
            <person name="Sorokin D.Y."/>
            <person name="Grouzdev D.S."/>
        </authorList>
    </citation>
    <scope>NUCLEOTIDE SEQUENCE [LARGE SCALE GENOMIC DNA]</scope>
    <source>
        <strain evidence="1 2">J10</strain>
    </source>
</reference>
<dbReference type="EMBL" id="JAGTUF010000028">
    <property type="protein sequence ID" value="MBR9973687.1"/>
    <property type="molecule type" value="Genomic_DNA"/>
</dbReference>
<accession>A0ABS5IGY7</accession>
<proteinExistence type="predicted"/>
<sequence>MQRLLDAAASEQTALNLSWGVSLSTDQVAALTHDIVWFETVVVDGQTVLAPRLYLAQAHQDNLAPQSAGIIASAANLQAARVVNSGLIAATGALSVTASGDVVILVEWQRQGADLAKLAGGLAAIVAGAKTAADVNTAANSGETVATHNVLETVIDIASLALSLNELRVVLTDDDATKLDILLAGGAVVIDGIATVVPFLPGGAGIVLKASKKGGEAVVKITTKAGDDITEAVKFANKDVWTLSATERGKVIEQRLAQTDYKDWFNVGQEKNGFFPLVDVQKGDTLVSMDGEDDGSYCRAW</sequence>
<dbReference type="RefSeq" id="WP_211551649.1">
    <property type="nucleotide sequence ID" value="NZ_JAGTUF010000028.1"/>
</dbReference>
<comment type="caution">
    <text evidence="1">The sequence shown here is derived from an EMBL/GenBank/DDBJ whole genome shotgun (WGS) entry which is preliminary data.</text>
</comment>
<evidence type="ECO:0000313" key="2">
    <source>
        <dbReference type="Proteomes" id="UP000680714"/>
    </source>
</evidence>
<dbReference type="Proteomes" id="UP000680714">
    <property type="component" value="Unassembled WGS sequence"/>
</dbReference>
<evidence type="ECO:0000313" key="1">
    <source>
        <dbReference type="EMBL" id="MBR9973687.1"/>
    </source>
</evidence>
<name>A0ABS5IGY7_9PROT</name>
<keyword evidence="2" id="KW-1185">Reference proteome</keyword>
<organism evidence="1 2">
    <name type="scientific">Magnetospirillum sulfuroxidans</name>
    <dbReference type="NCBI Taxonomy" id="611300"/>
    <lineage>
        <taxon>Bacteria</taxon>
        <taxon>Pseudomonadati</taxon>
        <taxon>Pseudomonadota</taxon>
        <taxon>Alphaproteobacteria</taxon>
        <taxon>Rhodospirillales</taxon>
        <taxon>Rhodospirillaceae</taxon>
        <taxon>Magnetospirillum</taxon>
    </lineage>
</organism>
<protein>
    <submittedName>
        <fullName evidence="1">Uncharacterized protein</fullName>
    </submittedName>
</protein>